<keyword evidence="5" id="KW-1185">Reference proteome</keyword>
<sequence>MDVHTEAAEPSSSSSPPSPSSEGTITIRCDRAEQAGQNNGEIFKRLVKQYHIPEDNYYDLFHTVRVSTAIGDPALPLMIPEASAQSRFFQHDPTLIASLSQMIQAESQVPMELQSMAILTLEAIGRSRTRINDVLSAMNASASHGVLLYLLRKVASNMCEEEVIYPQSFIEALLSFVTYLVSTHTGGGMIVSAGLVPILVAMMRSQQFSQIKNVAKVAALLDSTVYGWKAFDNFYDVGGREVLVDRIKEQVGLSIDYLQETNQLESIMASKPVTAAATAVPHERIALIKSLFKFVLHLMQSSGNAEGMRNLIDTSLPASIGRVMQNSRVFGSSILALAVNIMATFIHNEPASLSVLQEIHLPDLFLDMVALGIPPASDMISAVPNAFGAICLNSNGLALFNERQPLPIFFRIFTSNEFVRILQDSEVAGSAGIAMDELMRHQPSLKDKILEEILGVLDRVAVIGSTDAPDWLRLRPTIYLQAAAAAPVDEEQRMATDEEQDAVKEKEKDNYVAEYIEISVKFLEGVIQNATHCRDFIRLGGVDKLLRYFSLTTLPYDFAASNASYSLSNLFRIMSEINPNAVVSAVLKQLELAREPLQPLLERGKEPSALASYIDITHDDQSTEANRVFRALATMHGLIGLLSDIYAAPLFSQGRWTHSVVQILAEEQGQFVIPMMAQLYRMCTWETIQLRHAVPASWDVAAEKLRDAKGANASSNSGSSNTNQSNRGQRASPTATEEAATGMEPRIARNMAALVYLLTELPSQRTLALKLARAVAQSFKEILTWGQPEQGIELRELPYWTNALRLLPQLFLEASEASTDEHKEKHLAMELIINWFKV</sequence>
<accession>A0A4P9YVQ6</accession>
<evidence type="ECO:0000313" key="4">
    <source>
        <dbReference type="EMBL" id="RKP24153.1"/>
    </source>
</evidence>
<evidence type="ECO:0000259" key="2">
    <source>
        <dbReference type="Pfam" id="PF06012"/>
    </source>
</evidence>
<evidence type="ECO:0000313" key="5">
    <source>
        <dbReference type="Proteomes" id="UP000278143"/>
    </source>
</evidence>
<dbReference type="InterPro" id="IPR010309">
    <property type="entry name" value="E3_Ub_ligase_DUF908"/>
</dbReference>
<evidence type="ECO:0000259" key="3">
    <source>
        <dbReference type="Pfam" id="PF06025"/>
    </source>
</evidence>
<gene>
    <name evidence="4" type="ORF">SYNPS1DRAFT_23756</name>
</gene>
<feature type="region of interest" description="Disordered" evidence="1">
    <location>
        <begin position="709"/>
        <end position="743"/>
    </location>
</feature>
<dbReference type="OrthoDB" id="8068875at2759"/>
<reference evidence="5" key="1">
    <citation type="journal article" date="2018" name="Nat. Microbiol.">
        <title>Leveraging single-cell genomics to expand the fungal tree of life.</title>
        <authorList>
            <person name="Ahrendt S.R."/>
            <person name="Quandt C.A."/>
            <person name="Ciobanu D."/>
            <person name="Clum A."/>
            <person name="Salamov A."/>
            <person name="Andreopoulos B."/>
            <person name="Cheng J.F."/>
            <person name="Woyke T."/>
            <person name="Pelin A."/>
            <person name="Henrissat B."/>
            <person name="Reynolds N.K."/>
            <person name="Benny G.L."/>
            <person name="Smith M.E."/>
            <person name="James T.Y."/>
            <person name="Grigoriev I.V."/>
        </authorList>
    </citation>
    <scope>NUCLEOTIDE SEQUENCE [LARGE SCALE GENOMIC DNA]</scope>
    <source>
        <strain evidence="5">Benny S71-1</strain>
    </source>
</reference>
<dbReference type="Pfam" id="PF06012">
    <property type="entry name" value="DUF908"/>
    <property type="match status" value="1"/>
</dbReference>
<feature type="non-terminal residue" evidence="4">
    <location>
        <position position="838"/>
    </location>
</feature>
<dbReference type="AlphaFoldDB" id="A0A4P9YVQ6"/>
<dbReference type="Pfam" id="PF06025">
    <property type="entry name" value="DUF913"/>
    <property type="match status" value="1"/>
</dbReference>
<evidence type="ECO:0000256" key="1">
    <source>
        <dbReference type="SAM" id="MobiDB-lite"/>
    </source>
</evidence>
<dbReference type="InterPro" id="IPR010314">
    <property type="entry name" value="E3_Ub_ligase_DUF913"/>
</dbReference>
<proteinExistence type="predicted"/>
<feature type="compositionally biased region" description="Low complexity" evidence="1">
    <location>
        <begin position="711"/>
        <end position="730"/>
    </location>
</feature>
<feature type="domain" description="DUF913" evidence="3">
    <location>
        <begin position="216"/>
        <end position="557"/>
    </location>
</feature>
<feature type="domain" description="DUF908" evidence="2">
    <location>
        <begin position="10"/>
        <end position="154"/>
    </location>
</feature>
<feature type="region of interest" description="Disordered" evidence="1">
    <location>
        <begin position="1"/>
        <end position="24"/>
    </location>
</feature>
<organism evidence="4 5">
    <name type="scientific">Syncephalis pseudoplumigaleata</name>
    <dbReference type="NCBI Taxonomy" id="1712513"/>
    <lineage>
        <taxon>Eukaryota</taxon>
        <taxon>Fungi</taxon>
        <taxon>Fungi incertae sedis</taxon>
        <taxon>Zoopagomycota</taxon>
        <taxon>Zoopagomycotina</taxon>
        <taxon>Zoopagomycetes</taxon>
        <taxon>Zoopagales</taxon>
        <taxon>Piptocephalidaceae</taxon>
        <taxon>Syncephalis</taxon>
    </lineage>
</organism>
<dbReference type="EMBL" id="KZ990414">
    <property type="protein sequence ID" value="RKP24153.1"/>
    <property type="molecule type" value="Genomic_DNA"/>
</dbReference>
<dbReference type="Proteomes" id="UP000278143">
    <property type="component" value="Unassembled WGS sequence"/>
</dbReference>
<protein>
    <submittedName>
        <fullName evidence="4">Uncharacterized protein</fullName>
    </submittedName>
</protein>
<name>A0A4P9YVQ6_9FUNG</name>